<name>A0A2K8K5L7_9RHOB</name>
<keyword evidence="6" id="KW-1185">Reference proteome</keyword>
<keyword evidence="2 4" id="KW-0732">Signal</keyword>
<dbReference type="PANTHER" id="PTHR33376">
    <property type="match status" value="1"/>
</dbReference>
<dbReference type="PROSITE" id="PS51318">
    <property type="entry name" value="TAT"/>
    <property type="match status" value="1"/>
</dbReference>
<accession>A0A2K8K5L7</accession>
<dbReference type="Gene3D" id="3.40.190.170">
    <property type="entry name" value="Bacterial extracellular solute-binding protein, family 7"/>
    <property type="match status" value="1"/>
</dbReference>
<reference evidence="5 6" key="1">
    <citation type="submission" date="2017-11" db="EMBL/GenBank/DDBJ databases">
        <title>Revised Sequence and Annotation of the Rhodobaca barguzinensis strain alga05 Genome.</title>
        <authorList>
            <person name="Kopejtka K."/>
            <person name="Tomasch J.M."/>
            <person name="Bunk B."/>
            <person name="Koblizek M."/>
        </authorList>
    </citation>
    <scope>NUCLEOTIDE SEQUENCE [LARGE SCALE GENOMIC DNA]</scope>
    <source>
        <strain evidence="6">alga05</strain>
    </source>
</reference>
<dbReference type="InterPro" id="IPR038404">
    <property type="entry name" value="TRAP_DctP_sf"/>
</dbReference>
<evidence type="ECO:0000256" key="1">
    <source>
        <dbReference type="ARBA" id="ARBA00004418"/>
    </source>
</evidence>
<evidence type="ECO:0000256" key="2">
    <source>
        <dbReference type="ARBA" id="ARBA00022729"/>
    </source>
</evidence>
<dbReference type="InterPro" id="IPR018389">
    <property type="entry name" value="DctP_fam"/>
</dbReference>
<dbReference type="KEGG" id="rbg:BG454_01965"/>
<gene>
    <name evidence="5" type="ORF">BG454_01965</name>
</gene>
<dbReference type="PANTHER" id="PTHR33376:SF15">
    <property type="entry name" value="BLL6794 PROTEIN"/>
    <property type="match status" value="1"/>
</dbReference>
<feature type="signal peptide" evidence="4">
    <location>
        <begin position="1"/>
        <end position="30"/>
    </location>
</feature>
<dbReference type="GO" id="GO:0055085">
    <property type="term" value="P:transmembrane transport"/>
    <property type="evidence" value="ECO:0007669"/>
    <property type="project" value="InterPro"/>
</dbReference>
<dbReference type="AlphaFoldDB" id="A0A2K8K5L7"/>
<evidence type="ECO:0000256" key="4">
    <source>
        <dbReference type="SAM" id="SignalP"/>
    </source>
</evidence>
<dbReference type="InterPro" id="IPR006311">
    <property type="entry name" value="TAT_signal"/>
</dbReference>
<proteinExistence type="predicted"/>
<dbReference type="STRING" id="441209.GCA_001870665_00837"/>
<dbReference type="RefSeq" id="WP_071479915.1">
    <property type="nucleotide sequence ID" value="NZ_CP024899.1"/>
</dbReference>
<dbReference type="OrthoDB" id="7822595at2"/>
<comment type="subcellular location">
    <subcellularLocation>
        <location evidence="1">Periplasm</location>
    </subcellularLocation>
</comment>
<feature type="chain" id="PRO_5014675037" evidence="4">
    <location>
        <begin position="31"/>
        <end position="349"/>
    </location>
</feature>
<protein>
    <submittedName>
        <fullName evidence="5">C4-dicarboxylate ABC transporter</fullName>
    </submittedName>
</protein>
<sequence length="349" mass="38112">MMKRRPLLGLMGGAALGALSLGLSSSAALAQEVTLTLHHFLAAQANVPTHILDVWADRVEEDSEGRIKVDRYPSMQLGGTPGELYDQAVSGSADVIWTVVGLTPGRFPSTEVFELPFMVTDARAASHAYWTMFEESMQEEFADVKMIGTWVHGPGVIHTEDPVTQPSDLRGMQLRGPSRLTVQLLEALGATPVGMPIAQTPESLSRGVINGAVMPWEVTPSLRIPELVENHTEFEGEMLYTVTFVLAMHQPTYDALPDDLKAVIDANSGLEFSIFAGGTQQDYDAPGREMAEEMGNNIITIPAEEVAEWKALAEPIYDRWIADMEGRGKDGQALIDRARELMAEYEAAN</sequence>
<dbReference type="NCBIfam" id="NF037995">
    <property type="entry name" value="TRAP_S1"/>
    <property type="match status" value="1"/>
</dbReference>
<evidence type="ECO:0000313" key="5">
    <source>
        <dbReference type="EMBL" id="ATX64751.1"/>
    </source>
</evidence>
<dbReference type="EMBL" id="CP024899">
    <property type="protein sequence ID" value="ATX64751.1"/>
    <property type="molecule type" value="Genomic_DNA"/>
</dbReference>
<dbReference type="Proteomes" id="UP000228948">
    <property type="component" value="Chromosome"/>
</dbReference>
<dbReference type="CDD" id="cd13665">
    <property type="entry name" value="PBP2_TRAP_Dctp3_4"/>
    <property type="match status" value="1"/>
</dbReference>
<evidence type="ECO:0000313" key="6">
    <source>
        <dbReference type="Proteomes" id="UP000228948"/>
    </source>
</evidence>
<dbReference type="GO" id="GO:0042597">
    <property type="term" value="C:periplasmic space"/>
    <property type="evidence" value="ECO:0007669"/>
    <property type="project" value="UniProtKB-SubCell"/>
</dbReference>
<organism evidence="5 6">
    <name type="scientific">Roseinatronobacter bogoriensis subsp. barguzinensis</name>
    <dbReference type="NCBI Taxonomy" id="441209"/>
    <lineage>
        <taxon>Bacteria</taxon>
        <taxon>Pseudomonadati</taxon>
        <taxon>Pseudomonadota</taxon>
        <taxon>Alphaproteobacteria</taxon>
        <taxon>Rhodobacterales</taxon>
        <taxon>Paracoccaceae</taxon>
        <taxon>Roseinatronobacter</taxon>
    </lineage>
</organism>
<evidence type="ECO:0000256" key="3">
    <source>
        <dbReference type="ARBA" id="ARBA00022764"/>
    </source>
</evidence>
<dbReference type="Pfam" id="PF03480">
    <property type="entry name" value="DctP"/>
    <property type="match status" value="1"/>
</dbReference>
<keyword evidence="3" id="KW-0574">Periplasm</keyword>